<organism evidence="1">
    <name type="scientific">Arundo donax</name>
    <name type="common">Giant reed</name>
    <name type="synonym">Donax arundinaceus</name>
    <dbReference type="NCBI Taxonomy" id="35708"/>
    <lineage>
        <taxon>Eukaryota</taxon>
        <taxon>Viridiplantae</taxon>
        <taxon>Streptophyta</taxon>
        <taxon>Embryophyta</taxon>
        <taxon>Tracheophyta</taxon>
        <taxon>Spermatophyta</taxon>
        <taxon>Magnoliopsida</taxon>
        <taxon>Liliopsida</taxon>
        <taxon>Poales</taxon>
        <taxon>Poaceae</taxon>
        <taxon>PACMAD clade</taxon>
        <taxon>Arundinoideae</taxon>
        <taxon>Arundineae</taxon>
        <taxon>Arundo</taxon>
    </lineage>
</organism>
<proteinExistence type="predicted"/>
<name>A0A0A9FPQ5_ARUDO</name>
<accession>A0A0A9FPQ5</accession>
<reference evidence="1" key="1">
    <citation type="submission" date="2014-09" db="EMBL/GenBank/DDBJ databases">
        <authorList>
            <person name="Magalhaes I.L.F."/>
            <person name="Oliveira U."/>
            <person name="Santos F.R."/>
            <person name="Vidigal T.H.D.A."/>
            <person name="Brescovit A.D."/>
            <person name="Santos A.J."/>
        </authorList>
    </citation>
    <scope>NUCLEOTIDE SEQUENCE</scope>
    <source>
        <tissue evidence="1">Shoot tissue taken approximately 20 cm above the soil surface</tissue>
    </source>
</reference>
<evidence type="ECO:0000313" key="1">
    <source>
        <dbReference type="EMBL" id="JAE14272.1"/>
    </source>
</evidence>
<reference evidence="1" key="2">
    <citation type="journal article" date="2015" name="Data Brief">
        <title>Shoot transcriptome of the giant reed, Arundo donax.</title>
        <authorList>
            <person name="Barrero R.A."/>
            <person name="Guerrero F.D."/>
            <person name="Moolhuijzen P."/>
            <person name="Goolsby J.A."/>
            <person name="Tidwell J."/>
            <person name="Bellgard S.E."/>
            <person name="Bellgard M.I."/>
        </authorList>
    </citation>
    <scope>NUCLEOTIDE SEQUENCE</scope>
    <source>
        <tissue evidence="1">Shoot tissue taken approximately 20 cm above the soil surface</tissue>
    </source>
</reference>
<sequence>MMSVISPQFLSFFLFSSDEQTRIISKKIECRLQSVKYNAKLLPEEEMMSTCLSPSEN</sequence>
<dbReference type="EMBL" id="GBRH01183624">
    <property type="protein sequence ID" value="JAE14272.1"/>
    <property type="molecule type" value="Transcribed_RNA"/>
</dbReference>
<dbReference type="AlphaFoldDB" id="A0A0A9FPQ5"/>
<protein>
    <submittedName>
        <fullName evidence="1">Uncharacterized protein</fullName>
    </submittedName>
</protein>